<dbReference type="Gene3D" id="3.20.20.100">
    <property type="entry name" value="NADP-dependent oxidoreductase domain"/>
    <property type="match status" value="1"/>
</dbReference>
<dbReference type="InterPro" id="IPR023210">
    <property type="entry name" value="NADP_OxRdtase_dom"/>
</dbReference>
<name>A0A7W8G9V4_9SPIR</name>
<accession>A0A7W8G9V4</accession>
<feature type="domain" description="NADP-dependent oxidoreductase" evidence="1">
    <location>
        <begin position="20"/>
        <end position="198"/>
    </location>
</feature>
<proteinExistence type="predicted"/>
<reference evidence="2 3" key="1">
    <citation type="submission" date="2020-08" db="EMBL/GenBank/DDBJ databases">
        <title>Genomic Encyclopedia of Type Strains, Phase IV (KMG-IV): sequencing the most valuable type-strain genomes for metagenomic binning, comparative biology and taxonomic classification.</title>
        <authorList>
            <person name="Goeker M."/>
        </authorList>
    </citation>
    <scope>NUCLEOTIDE SEQUENCE [LARGE SCALE GENOMIC DNA]</scope>
    <source>
        <strain evidence="2 3">DSM 103462</strain>
    </source>
</reference>
<dbReference type="Pfam" id="PF00248">
    <property type="entry name" value="Aldo_ket_red"/>
    <property type="match status" value="1"/>
</dbReference>
<evidence type="ECO:0000313" key="2">
    <source>
        <dbReference type="EMBL" id="MBB5226522.1"/>
    </source>
</evidence>
<dbReference type="InterPro" id="IPR053135">
    <property type="entry name" value="AKR2_Oxidoreductase"/>
</dbReference>
<protein>
    <submittedName>
        <fullName evidence="2">Aryl-alcohol dehydrogenase-like predicted oxidoreductase</fullName>
    </submittedName>
</protein>
<evidence type="ECO:0000313" key="3">
    <source>
        <dbReference type="Proteomes" id="UP000518887"/>
    </source>
</evidence>
<sequence>MDYIALGKSNLLVSRTAFGAQGIGGIDDPETAFQMIRMAYEDGVNFFDTSTKAPESERRLGKALSDVRENVFIATKSSPRNGGELAIDIDVSLRNLGTSYIDLYQLENPENLPKINDGTEIIEKLIELKSSGVVRHFGIVTDSMDVAERVLYSDAGWETIQFPFNMLCPESVEELTRRFYEKDIGFIAMQPLCGGVVTNLPLALGYFLPFENVVPVWGARSLDELQQILYFTKNPPRLDEQFYEEADKIRQFFN</sequence>
<gene>
    <name evidence="2" type="ORF">HNP76_001895</name>
</gene>
<dbReference type="EMBL" id="JACHFQ010000005">
    <property type="protein sequence ID" value="MBB5226522.1"/>
    <property type="molecule type" value="Genomic_DNA"/>
</dbReference>
<organism evidence="2 3">
    <name type="scientific">Treponema ruminis</name>
    <dbReference type="NCBI Taxonomy" id="744515"/>
    <lineage>
        <taxon>Bacteria</taxon>
        <taxon>Pseudomonadati</taxon>
        <taxon>Spirochaetota</taxon>
        <taxon>Spirochaetia</taxon>
        <taxon>Spirochaetales</taxon>
        <taxon>Treponemataceae</taxon>
        <taxon>Treponema</taxon>
    </lineage>
</organism>
<dbReference type="PANTHER" id="PTHR43312:SF1">
    <property type="entry name" value="NADP-DEPENDENT OXIDOREDUCTASE DOMAIN-CONTAINING PROTEIN"/>
    <property type="match status" value="1"/>
</dbReference>
<evidence type="ECO:0000259" key="1">
    <source>
        <dbReference type="Pfam" id="PF00248"/>
    </source>
</evidence>
<dbReference type="Proteomes" id="UP000518887">
    <property type="component" value="Unassembled WGS sequence"/>
</dbReference>
<keyword evidence="3" id="KW-1185">Reference proteome</keyword>
<dbReference type="AlphaFoldDB" id="A0A7W8G9V4"/>
<dbReference type="InterPro" id="IPR036812">
    <property type="entry name" value="NAD(P)_OxRdtase_dom_sf"/>
</dbReference>
<comment type="caution">
    <text evidence="2">The sequence shown here is derived from an EMBL/GenBank/DDBJ whole genome shotgun (WGS) entry which is preliminary data.</text>
</comment>
<dbReference type="PANTHER" id="PTHR43312">
    <property type="entry name" value="D-THREO-ALDOSE 1-DEHYDROGENASE"/>
    <property type="match status" value="1"/>
</dbReference>
<dbReference type="SUPFAM" id="SSF51430">
    <property type="entry name" value="NAD(P)-linked oxidoreductase"/>
    <property type="match status" value="1"/>
</dbReference>
<dbReference type="RefSeq" id="WP_184659854.1">
    <property type="nucleotide sequence ID" value="NZ_CP031518.1"/>
</dbReference>
<dbReference type="CDD" id="cd19100">
    <property type="entry name" value="AKR_unchar"/>
    <property type="match status" value="1"/>
</dbReference>